<reference evidence="1 2" key="1">
    <citation type="submission" date="2023-03" db="EMBL/GenBank/DDBJ databases">
        <title>High recombination rates correlate with genetic variation in Cardiocondyla obscurior ants.</title>
        <authorList>
            <person name="Errbii M."/>
        </authorList>
    </citation>
    <scope>NUCLEOTIDE SEQUENCE [LARGE SCALE GENOMIC DNA]</scope>
    <source>
        <strain evidence="1">Alpha-2009</strain>
        <tissue evidence="1">Whole body</tissue>
    </source>
</reference>
<evidence type="ECO:0000313" key="1">
    <source>
        <dbReference type="EMBL" id="KAL0133034.1"/>
    </source>
</evidence>
<accession>A0AAW2H0G3</accession>
<comment type="caution">
    <text evidence="1">The sequence shown here is derived from an EMBL/GenBank/DDBJ whole genome shotgun (WGS) entry which is preliminary data.</text>
</comment>
<gene>
    <name evidence="1" type="ORF">PUN28_000643</name>
</gene>
<evidence type="ECO:0000313" key="2">
    <source>
        <dbReference type="Proteomes" id="UP001430953"/>
    </source>
</evidence>
<keyword evidence="2" id="KW-1185">Reference proteome</keyword>
<protein>
    <submittedName>
        <fullName evidence="1">Uncharacterized protein</fullName>
    </submittedName>
</protein>
<proteinExistence type="predicted"/>
<organism evidence="1 2">
    <name type="scientific">Cardiocondyla obscurior</name>
    <dbReference type="NCBI Taxonomy" id="286306"/>
    <lineage>
        <taxon>Eukaryota</taxon>
        <taxon>Metazoa</taxon>
        <taxon>Ecdysozoa</taxon>
        <taxon>Arthropoda</taxon>
        <taxon>Hexapoda</taxon>
        <taxon>Insecta</taxon>
        <taxon>Pterygota</taxon>
        <taxon>Neoptera</taxon>
        <taxon>Endopterygota</taxon>
        <taxon>Hymenoptera</taxon>
        <taxon>Apocrita</taxon>
        <taxon>Aculeata</taxon>
        <taxon>Formicoidea</taxon>
        <taxon>Formicidae</taxon>
        <taxon>Myrmicinae</taxon>
        <taxon>Cardiocondyla</taxon>
    </lineage>
</organism>
<sequence length="58" mass="6612">MHASSARRSSSLYCGTWKNSRGFGNRAGIFLSPSFFHLPETFNPFYVHFLPQVFALMP</sequence>
<dbReference type="EMBL" id="JADYXP020000001">
    <property type="protein sequence ID" value="KAL0133034.1"/>
    <property type="molecule type" value="Genomic_DNA"/>
</dbReference>
<dbReference type="Proteomes" id="UP001430953">
    <property type="component" value="Unassembled WGS sequence"/>
</dbReference>
<name>A0AAW2H0G3_9HYME</name>
<dbReference type="AlphaFoldDB" id="A0AAW2H0G3"/>